<dbReference type="InterPro" id="IPR027417">
    <property type="entry name" value="P-loop_NTPase"/>
</dbReference>
<evidence type="ECO:0000313" key="1">
    <source>
        <dbReference type="EMBL" id="SFD65867.1"/>
    </source>
</evidence>
<dbReference type="SUPFAM" id="SSF52540">
    <property type="entry name" value="P-loop containing nucleoside triphosphate hydrolases"/>
    <property type="match status" value="1"/>
</dbReference>
<dbReference type="Pfam" id="PF05673">
    <property type="entry name" value="DUF815"/>
    <property type="match status" value="1"/>
</dbReference>
<dbReference type="RefSeq" id="WP_093428670.1">
    <property type="nucleotide sequence ID" value="NZ_FOMJ01000007.1"/>
</dbReference>
<dbReference type="EMBL" id="FOMJ01000007">
    <property type="protein sequence ID" value="SFD65867.1"/>
    <property type="molecule type" value="Genomic_DNA"/>
</dbReference>
<dbReference type="InterPro" id="IPR008533">
    <property type="entry name" value="DUF815"/>
</dbReference>
<protein>
    <submittedName>
        <fullName evidence="1">Uncharacterized protein</fullName>
    </submittedName>
</protein>
<accession>A0A1I1U4Z3</accession>
<dbReference type="Proteomes" id="UP000198611">
    <property type="component" value="Unassembled WGS sequence"/>
</dbReference>
<dbReference type="OrthoDB" id="9812140at2"/>
<name>A0A1I1U4Z3_9GAMM</name>
<dbReference type="PANTHER" id="PTHR42935">
    <property type="entry name" value="SLR0930 PROTEIN"/>
    <property type="match status" value="1"/>
</dbReference>
<evidence type="ECO:0000313" key="2">
    <source>
        <dbReference type="Proteomes" id="UP000198611"/>
    </source>
</evidence>
<dbReference type="AlphaFoldDB" id="A0A1I1U4Z3"/>
<dbReference type="PANTHER" id="PTHR42935:SF1">
    <property type="entry name" value="SLR0930 PROTEIN"/>
    <property type="match status" value="1"/>
</dbReference>
<gene>
    <name evidence="1" type="ORF">SAMN05660831_02032</name>
</gene>
<sequence>MELDEFLDRAARVLERAEAWLPPAPEPVDWAATPAARWRPHPAGGGHLEAITRPDPVNLADLRGVDEAIARLTGNAEQFLAGAPANNALLWGARGTGKSSLIKGLLTAYRERGLRLVEVDKADLVHLPAIVEGLAAEPYRFIVFCDDLSFDADERGYKALKVALDGSLAAPPANVLIHATSNRRHLLPESMEENRQARMVDGEIHPAEATDEKIALSERFGLWVPFHPFSQEEYLTAVDHWLLHHGLEADADRHEEALRFALERGSRSGRVAAQFARDCAGRAAL</sequence>
<dbReference type="STRING" id="1123397.SAMN05660831_02032"/>
<proteinExistence type="predicted"/>
<reference evidence="1 2" key="1">
    <citation type="submission" date="2016-10" db="EMBL/GenBank/DDBJ databases">
        <authorList>
            <person name="de Groot N.N."/>
        </authorList>
    </citation>
    <scope>NUCLEOTIDE SEQUENCE [LARGE SCALE GENOMIC DNA]</scope>
    <source>
        <strain evidence="1 2">HL3</strain>
    </source>
</reference>
<dbReference type="Gene3D" id="3.40.50.300">
    <property type="entry name" value="P-loop containing nucleotide triphosphate hydrolases"/>
    <property type="match status" value="1"/>
</dbReference>
<organism evidence="1 2">
    <name type="scientific">Thiohalospira halophila DSM 15071</name>
    <dbReference type="NCBI Taxonomy" id="1123397"/>
    <lineage>
        <taxon>Bacteria</taxon>
        <taxon>Pseudomonadati</taxon>
        <taxon>Pseudomonadota</taxon>
        <taxon>Gammaproteobacteria</taxon>
        <taxon>Thiohalospirales</taxon>
        <taxon>Thiohalospiraceae</taxon>
        <taxon>Thiohalospira</taxon>
    </lineage>
</organism>
<keyword evidence="2" id="KW-1185">Reference proteome</keyword>